<evidence type="ECO:0008006" key="3">
    <source>
        <dbReference type="Google" id="ProtNLM"/>
    </source>
</evidence>
<protein>
    <recommendedName>
        <fullName evidence="3">BED-type domain-containing protein</fullName>
    </recommendedName>
</protein>
<dbReference type="EMBL" id="JBANQN010000006">
    <property type="protein sequence ID" value="KAK6787610.1"/>
    <property type="molecule type" value="Genomic_DNA"/>
</dbReference>
<gene>
    <name evidence="1" type="ORF">RDI58_016135</name>
</gene>
<evidence type="ECO:0000313" key="1">
    <source>
        <dbReference type="EMBL" id="KAK6787610.1"/>
    </source>
</evidence>
<dbReference type="Proteomes" id="UP001371456">
    <property type="component" value="Unassembled WGS sequence"/>
</dbReference>
<reference evidence="1 2" key="1">
    <citation type="submission" date="2024-02" db="EMBL/GenBank/DDBJ databases">
        <title>de novo genome assembly of Solanum bulbocastanum strain 11H21.</title>
        <authorList>
            <person name="Hosaka A.J."/>
        </authorList>
    </citation>
    <scope>NUCLEOTIDE SEQUENCE [LARGE SCALE GENOMIC DNA]</scope>
    <source>
        <tissue evidence="1">Young leaves</tissue>
    </source>
</reference>
<sequence>MFHVNKLKFQKLEARALDCSRLDFESYSSQFSLLLHRPTRLSGLKFSVAHYSLLTPHNSFKASTPSKYLILSLFLCQSNFIMSRLHGSNTRSPIWNHYEKLEEKEDGSWTVKCVHCGRVTYYHSHKTGTTSLRKNVKQSWVKATGRGLKVVVVVLTVENLKIMYFTQNSGEATDHYHFLATPTKQPAKPSPAKSH</sequence>
<evidence type="ECO:0000313" key="2">
    <source>
        <dbReference type="Proteomes" id="UP001371456"/>
    </source>
</evidence>
<organism evidence="1 2">
    <name type="scientific">Solanum bulbocastanum</name>
    <name type="common">Wild potato</name>
    <dbReference type="NCBI Taxonomy" id="147425"/>
    <lineage>
        <taxon>Eukaryota</taxon>
        <taxon>Viridiplantae</taxon>
        <taxon>Streptophyta</taxon>
        <taxon>Embryophyta</taxon>
        <taxon>Tracheophyta</taxon>
        <taxon>Spermatophyta</taxon>
        <taxon>Magnoliopsida</taxon>
        <taxon>eudicotyledons</taxon>
        <taxon>Gunneridae</taxon>
        <taxon>Pentapetalae</taxon>
        <taxon>asterids</taxon>
        <taxon>lamiids</taxon>
        <taxon>Solanales</taxon>
        <taxon>Solanaceae</taxon>
        <taxon>Solanoideae</taxon>
        <taxon>Solaneae</taxon>
        <taxon>Solanum</taxon>
    </lineage>
</organism>
<name>A0AAN8TGW4_SOLBU</name>
<keyword evidence="2" id="KW-1185">Reference proteome</keyword>
<proteinExistence type="predicted"/>
<accession>A0AAN8TGW4</accession>
<comment type="caution">
    <text evidence="1">The sequence shown here is derived from an EMBL/GenBank/DDBJ whole genome shotgun (WGS) entry which is preliminary data.</text>
</comment>
<dbReference type="AlphaFoldDB" id="A0AAN8TGW4"/>